<organism evidence="9 10">
    <name type="scientific">Corynebacterium urealyticum</name>
    <dbReference type="NCBI Taxonomy" id="43771"/>
    <lineage>
        <taxon>Bacteria</taxon>
        <taxon>Bacillati</taxon>
        <taxon>Actinomycetota</taxon>
        <taxon>Actinomycetes</taxon>
        <taxon>Mycobacteriales</taxon>
        <taxon>Corynebacteriaceae</taxon>
        <taxon>Corynebacterium</taxon>
    </lineage>
</organism>
<dbReference type="SUPFAM" id="SSF161098">
    <property type="entry name" value="MetI-like"/>
    <property type="match status" value="1"/>
</dbReference>
<keyword evidence="5 7" id="KW-1133">Transmembrane helix</keyword>
<accession>A0A2W5AZZ0</accession>
<dbReference type="PROSITE" id="PS50928">
    <property type="entry name" value="ABC_TM1"/>
    <property type="match status" value="1"/>
</dbReference>
<dbReference type="CDD" id="cd06261">
    <property type="entry name" value="TM_PBP2"/>
    <property type="match status" value="1"/>
</dbReference>
<comment type="subcellular location">
    <subcellularLocation>
        <location evidence="1 7">Cell membrane</location>
        <topology evidence="1 7">Multi-pass membrane protein</topology>
    </subcellularLocation>
</comment>
<dbReference type="PANTHER" id="PTHR43163">
    <property type="entry name" value="DIPEPTIDE TRANSPORT SYSTEM PERMEASE PROTEIN DPPB-RELATED"/>
    <property type="match status" value="1"/>
</dbReference>
<evidence type="ECO:0000256" key="4">
    <source>
        <dbReference type="ARBA" id="ARBA00022692"/>
    </source>
</evidence>
<dbReference type="InterPro" id="IPR035906">
    <property type="entry name" value="MetI-like_sf"/>
</dbReference>
<evidence type="ECO:0000256" key="6">
    <source>
        <dbReference type="ARBA" id="ARBA00023136"/>
    </source>
</evidence>
<dbReference type="GO" id="GO:0055085">
    <property type="term" value="P:transmembrane transport"/>
    <property type="evidence" value="ECO:0007669"/>
    <property type="project" value="InterPro"/>
</dbReference>
<dbReference type="PANTHER" id="PTHR43163:SF6">
    <property type="entry name" value="DIPEPTIDE TRANSPORT SYSTEM PERMEASE PROTEIN DPPB-RELATED"/>
    <property type="match status" value="1"/>
</dbReference>
<evidence type="ECO:0000259" key="8">
    <source>
        <dbReference type="PROSITE" id="PS50928"/>
    </source>
</evidence>
<feature type="transmembrane region" description="Helical" evidence="7">
    <location>
        <begin position="146"/>
        <end position="169"/>
    </location>
</feature>
<evidence type="ECO:0000256" key="5">
    <source>
        <dbReference type="ARBA" id="ARBA00022989"/>
    </source>
</evidence>
<dbReference type="InterPro" id="IPR000515">
    <property type="entry name" value="MetI-like"/>
</dbReference>
<name>A0A2W5AZZ0_9CORY</name>
<evidence type="ECO:0000256" key="1">
    <source>
        <dbReference type="ARBA" id="ARBA00004651"/>
    </source>
</evidence>
<feature type="transmembrane region" description="Helical" evidence="7">
    <location>
        <begin position="281"/>
        <end position="304"/>
    </location>
</feature>
<dbReference type="GO" id="GO:0005886">
    <property type="term" value="C:plasma membrane"/>
    <property type="evidence" value="ECO:0007669"/>
    <property type="project" value="UniProtKB-SubCell"/>
</dbReference>
<sequence length="325" mass="34252">MTGRQILARIGQAILVLWATFTLAFILLTALPGDAVATRYADPELGLSPAQIQQMRDVYGADEPILVRYINSLTGALRGDFGNSLMNGESVTSALGAALPNTLALAFVAFVLASLIALALATLAAPGRNNRVSRWLANALASVPSLLVALPAFWLGIILIQVFSFTLGWIPVIDASPTESIILPAIAIALPLSAPMAQVLLRGIQDASAQPFVTVVRARGASHRWVLWRNVLRNAMLPAMTIAGLTFGELIGGAVVTEAVFSRAGIGAMTVDAVSNRDTPVLMAVVVISAAVYVLVNLAVDLLYPVLDPRLRSRSAQPATANGRD</sequence>
<keyword evidence="3" id="KW-1003">Cell membrane</keyword>
<feature type="transmembrane region" description="Helical" evidence="7">
    <location>
        <begin position="103"/>
        <end position="125"/>
    </location>
</feature>
<comment type="caution">
    <text evidence="9">The sequence shown here is derived from an EMBL/GenBank/DDBJ whole genome shotgun (WGS) entry which is preliminary data.</text>
</comment>
<keyword evidence="6 7" id="KW-0472">Membrane</keyword>
<dbReference type="Proteomes" id="UP000249451">
    <property type="component" value="Unassembled WGS sequence"/>
</dbReference>
<evidence type="ECO:0000256" key="2">
    <source>
        <dbReference type="ARBA" id="ARBA00022448"/>
    </source>
</evidence>
<proteinExistence type="inferred from homology"/>
<protein>
    <submittedName>
        <fullName evidence="9">ABC transporter permease</fullName>
    </submittedName>
</protein>
<evidence type="ECO:0000256" key="7">
    <source>
        <dbReference type="RuleBase" id="RU363032"/>
    </source>
</evidence>
<dbReference type="AlphaFoldDB" id="A0A2W5AZZ0"/>
<evidence type="ECO:0000313" key="10">
    <source>
        <dbReference type="Proteomes" id="UP000249451"/>
    </source>
</evidence>
<keyword evidence="4 7" id="KW-0812">Transmembrane</keyword>
<feature type="domain" description="ABC transmembrane type-1" evidence="8">
    <location>
        <begin position="99"/>
        <end position="304"/>
    </location>
</feature>
<feature type="transmembrane region" description="Helical" evidence="7">
    <location>
        <begin position="12"/>
        <end position="31"/>
    </location>
</feature>
<dbReference type="Gene3D" id="1.10.3720.10">
    <property type="entry name" value="MetI-like"/>
    <property type="match status" value="1"/>
</dbReference>
<dbReference type="Pfam" id="PF00528">
    <property type="entry name" value="BPD_transp_1"/>
    <property type="match status" value="1"/>
</dbReference>
<keyword evidence="2 7" id="KW-0813">Transport</keyword>
<evidence type="ECO:0000256" key="3">
    <source>
        <dbReference type="ARBA" id="ARBA00022475"/>
    </source>
</evidence>
<dbReference type="EMBL" id="QFNY01000333">
    <property type="protein sequence ID" value="PZO98019.1"/>
    <property type="molecule type" value="Genomic_DNA"/>
</dbReference>
<evidence type="ECO:0000313" key="9">
    <source>
        <dbReference type="EMBL" id="PZO98019.1"/>
    </source>
</evidence>
<feature type="transmembrane region" description="Helical" evidence="7">
    <location>
        <begin position="181"/>
        <end position="201"/>
    </location>
</feature>
<comment type="similarity">
    <text evidence="7">Belongs to the binding-protein-dependent transport system permease family.</text>
</comment>
<reference evidence="9 10" key="1">
    <citation type="submission" date="2017-11" db="EMBL/GenBank/DDBJ databases">
        <title>Infants hospitalized years apart are colonized by the same room-sourced microbial strains.</title>
        <authorList>
            <person name="Brooks B."/>
            <person name="Olm M.R."/>
            <person name="Firek B.A."/>
            <person name="Baker R."/>
            <person name="Thomas B.C."/>
            <person name="Morowitz M.J."/>
            <person name="Banfield J.F."/>
        </authorList>
    </citation>
    <scope>NUCLEOTIDE SEQUENCE [LARGE SCALE GENOMIC DNA]</scope>
    <source>
        <strain evidence="9">S2_012_000_R3_87</strain>
    </source>
</reference>
<feature type="transmembrane region" description="Helical" evidence="7">
    <location>
        <begin position="237"/>
        <end position="261"/>
    </location>
</feature>
<gene>
    <name evidence="9" type="ORF">DI609_11715</name>
</gene>